<evidence type="ECO:0000313" key="4">
    <source>
        <dbReference type="Proteomes" id="UP001500929"/>
    </source>
</evidence>
<evidence type="ECO:0000313" key="3">
    <source>
        <dbReference type="EMBL" id="GAA2238557.1"/>
    </source>
</evidence>
<dbReference type="CDD" id="cd19088">
    <property type="entry name" value="AKR_AKR13B1"/>
    <property type="match status" value="1"/>
</dbReference>
<dbReference type="InterPro" id="IPR036812">
    <property type="entry name" value="NAD(P)_OxRdtase_dom_sf"/>
</dbReference>
<dbReference type="InterPro" id="IPR023210">
    <property type="entry name" value="NADP_OxRdtase_dom"/>
</dbReference>
<dbReference type="InterPro" id="IPR050791">
    <property type="entry name" value="Aldo-Keto_reductase"/>
</dbReference>
<accession>A0ABN3DPN0</accession>
<keyword evidence="4" id="KW-1185">Reference proteome</keyword>
<protein>
    <submittedName>
        <fullName evidence="3">Aldo/keto reductase</fullName>
    </submittedName>
</protein>
<dbReference type="EMBL" id="BAAAQY010000007">
    <property type="protein sequence ID" value="GAA2238557.1"/>
    <property type="molecule type" value="Genomic_DNA"/>
</dbReference>
<name>A0ABN3DPN0_9MICO</name>
<dbReference type="SUPFAM" id="SSF51430">
    <property type="entry name" value="NAD(P)-linked oxidoreductase"/>
    <property type="match status" value="1"/>
</dbReference>
<keyword evidence="1" id="KW-0560">Oxidoreductase</keyword>
<dbReference type="PANTHER" id="PTHR43625:SF40">
    <property type="entry name" value="ALDO-KETO REDUCTASE YAKC [NADP(+)]"/>
    <property type="match status" value="1"/>
</dbReference>
<dbReference type="Proteomes" id="UP001500929">
    <property type="component" value="Unassembled WGS sequence"/>
</dbReference>
<dbReference type="Gene3D" id="3.20.20.100">
    <property type="entry name" value="NADP-dependent oxidoreductase domain"/>
    <property type="match status" value="1"/>
</dbReference>
<sequence length="302" mass="32329">MPSHTAGTPRLGVGTFPVSGLGRPSAEQATALLTRALDAGIRLIDTADSYHLPGESEGYAERLVLAALERWGGDVTEVAVITKGGRRLLPDGTRVSAASPLDLEQACRRSLDRLGLDAIPLYLLHRPDPAVPYAESLRALATLCDTGLVERVGISNADLDQIALAHDILGERFTAVQNEYSPWNRAAEPELRHCLEHDLEFLPWGGFGGAESGSRPDTEPALRELAERHGCTPHQVLLLWLLEQGTCPIPGVRRPESLDSCLAALALPNRQQIAIDAASVIDRISGVSTVSTTPASPTFPAH</sequence>
<comment type="caution">
    <text evidence="3">The sequence shown here is derived from an EMBL/GenBank/DDBJ whole genome shotgun (WGS) entry which is preliminary data.</text>
</comment>
<reference evidence="3 4" key="1">
    <citation type="journal article" date="2019" name="Int. J. Syst. Evol. Microbiol.">
        <title>The Global Catalogue of Microorganisms (GCM) 10K type strain sequencing project: providing services to taxonomists for standard genome sequencing and annotation.</title>
        <authorList>
            <consortium name="The Broad Institute Genomics Platform"/>
            <consortium name="The Broad Institute Genome Sequencing Center for Infectious Disease"/>
            <person name="Wu L."/>
            <person name="Ma J."/>
        </authorList>
    </citation>
    <scope>NUCLEOTIDE SEQUENCE [LARGE SCALE GENOMIC DNA]</scope>
    <source>
        <strain evidence="3 4">JCM 16117</strain>
    </source>
</reference>
<dbReference type="PANTHER" id="PTHR43625">
    <property type="entry name" value="AFLATOXIN B1 ALDEHYDE REDUCTASE"/>
    <property type="match status" value="1"/>
</dbReference>
<evidence type="ECO:0000259" key="2">
    <source>
        <dbReference type="Pfam" id="PF00248"/>
    </source>
</evidence>
<dbReference type="Pfam" id="PF00248">
    <property type="entry name" value="Aldo_ket_red"/>
    <property type="match status" value="1"/>
</dbReference>
<gene>
    <name evidence="3" type="ORF">GCM10009851_24490</name>
</gene>
<proteinExistence type="predicted"/>
<feature type="domain" description="NADP-dependent oxidoreductase" evidence="2">
    <location>
        <begin position="10"/>
        <end position="271"/>
    </location>
</feature>
<dbReference type="PRINTS" id="PR00069">
    <property type="entry name" value="ALDKETRDTASE"/>
</dbReference>
<organism evidence="3 4">
    <name type="scientific">Herbiconiux moechotypicola</name>
    <dbReference type="NCBI Taxonomy" id="637393"/>
    <lineage>
        <taxon>Bacteria</taxon>
        <taxon>Bacillati</taxon>
        <taxon>Actinomycetota</taxon>
        <taxon>Actinomycetes</taxon>
        <taxon>Micrococcales</taxon>
        <taxon>Microbacteriaceae</taxon>
        <taxon>Herbiconiux</taxon>
    </lineage>
</organism>
<dbReference type="RefSeq" id="WP_259481274.1">
    <property type="nucleotide sequence ID" value="NZ_BAAAQY010000007.1"/>
</dbReference>
<dbReference type="InterPro" id="IPR020471">
    <property type="entry name" value="AKR"/>
</dbReference>
<evidence type="ECO:0000256" key="1">
    <source>
        <dbReference type="ARBA" id="ARBA00023002"/>
    </source>
</evidence>